<dbReference type="InParanoid" id="F6VFX2"/>
<feature type="region of interest" description="Disordered" evidence="6">
    <location>
        <begin position="120"/>
        <end position="149"/>
    </location>
</feature>
<dbReference type="FunCoup" id="F6VFX2">
    <property type="interactions" value="7"/>
</dbReference>
<dbReference type="Pfam" id="PF13913">
    <property type="entry name" value="zf-C2HC_2"/>
    <property type="match status" value="4"/>
</dbReference>
<feature type="region of interest" description="Disordered" evidence="6">
    <location>
        <begin position="311"/>
        <end position="340"/>
    </location>
</feature>
<protein>
    <recommendedName>
        <fullName evidence="7">C2HC/C3H-type domain-containing protein</fullName>
    </recommendedName>
</protein>
<evidence type="ECO:0000256" key="6">
    <source>
        <dbReference type="SAM" id="MobiDB-lite"/>
    </source>
</evidence>
<dbReference type="InterPro" id="IPR026319">
    <property type="entry name" value="ZC2HC1A/B-like"/>
</dbReference>
<dbReference type="STRING" id="9258.ENSOANP00000015923"/>
<keyword evidence="2" id="KW-0677">Repeat</keyword>
<keyword evidence="4" id="KW-0862">Zinc</keyword>
<feature type="compositionally biased region" description="Polar residues" evidence="6">
    <location>
        <begin position="324"/>
        <end position="340"/>
    </location>
</feature>
<sequence length="340" mass="37993">MEKDMKKGGKTTQFRHVPREPLIYTPSDEESPTSSEQLDAEQDFFSGGTTPERRRPGTFILSGRTSQEATSQDEDHRPTIPPPRRGFKTCYICGKEFGSRSLSAHESQCLEKWHTENNKLPRHLRRPVPQKPEGAGGTDTASEQDSDEAAFQKSLPQLLACENCNRTFLSEQFPGHQKTCQPKDGGSNTTKQSVCFSPHSRKILGTSLFRPQVLPCYICGGEFSSFSLPNHELSCLEKWKIRNKRLPKELRQSPPKKPEPSTSREAEQRGGGVSRVSQLVPCSNCGRTFVPERLSVHRRSCKAPGPIMKNLILRGRLTREDPSESGQSSKEVPSTSSKVQ</sequence>
<name>F6VFX2_ORNAN</name>
<evidence type="ECO:0000256" key="2">
    <source>
        <dbReference type="ARBA" id="ARBA00022737"/>
    </source>
</evidence>
<dbReference type="PANTHER" id="PTHR13555:SF67">
    <property type="entry name" value="ZINC FINGER PROTEIN 474"/>
    <property type="match status" value="1"/>
</dbReference>
<dbReference type="PANTHER" id="PTHR13555">
    <property type="entry name" value="C2H2 ZINC FINGER CGI-62-RELATED"/>
    <property type="match status" value="1"/>
</dbReference>
<feature type="region of interest" description="Disordered" evidence="6">
    <location>
        <begin position="246"/>
        <end position="275"/>
    </location>
</feature>
<dbReference type="PROSITE" id="PS52027">
    <property type="entry name" value="ZF_C2HC_C3H"/>
    <property type="match status" value="2"/>
</dbReference>
<dbReference type="eggNOG" id="ENOG502QWEF">
    <property type="taxonomic scope" value="Eukaryota"/>
</dbReference>
<dbReference type="OMA" id="RSCKTQP"/>
<feature type="domain" description="C2HC/C3H-type" evidence="7">
    <location>
        <begin position="278"/>
        <end position="307"/>
    </location>
</feature>
<evidence type="ECO:0000259" key="7">
    <source>
        <dbReference type="PROSITE" id="PS52027"/>
    </source>
</evidence>
<dbReference type="HOGENOM" id="CLU_661472_0_0_1"/>
<keyword evidence="1" id="KW-0479">Metal-binding</keyword>
<organism evidence="8 9">
    <name type="scientific">Ornithorhynchus anatinus</name>
    <name type="common">Duckbill platypus</name>
    <dbReference type="NCBI Taxonomy" id="9258"/>
    <lineage>
        <taxon>Eukaryota</taxon>
        <taxon>Metazoa</taxon>
        <taxon>Chordata</taxon>
        <taxon>Craniata</taxon>
        <taxon>Vertebrata</taxon>
        <taxon>Euteleostomi</taxon>
        <taxon>Mammalia</taxon>
        <taxon>Monotremata</taxon>
        <taxon>Ornithorhynchidae</taxon>
        <taxon>Ornithorhynchus</taxon>
    </lineage>
</organism>
<evidence type="ECO:0000256" key="5">
    <source>
        <dbReference type="PROSITE-ProRule" id="PRU01371"/>
    </source>
</evidence>
<dbReference type="GO" id="GO:0008270">
    <property type="term" value="F:zinc ion binding"/>
    <property type="evidence" value="ECO:0007669"/>
    <property type="project" value="UniProtKB-KW"/>
</dbReference>
<evidence type="ECO:0000313" key="9">
    <source>
        <dbReference type="Proteomes" id="UP000002279"/>
    </source>
</evidence>
<dbReference type="InterPro" id="IPR049899">
    <property type="entry name" value="Znf_C2HC_C3H"/>
</dbReference>
<evidence type="ECO:0000256" key="1">
    <source>
        <dbReference type="ARBA" id="ARBA00022723"/>
    </source>
</evidence>
<dbReference type="AlphaFoldDB" id="F6VFX2"/>
<dbReference type="Gene3D" id="3.30.160.60">
    <property type="entry name" value="Classic Zinc Finger"/>
    <property type="match status" value="4"/>
</dbReference>
<feature type="compositionally biased region" description="Basic and acidic residues" evidence="6">
    <location>
        <begin position="246"/>
        <end position="268"/>
    </location>
</feature>
<evidence type="ECO:0000313" key="8">
    <source>
        <dbReference type="Ensembl" id="ENSOANP00000015923.3"/>
    </source>
</evidence>
<proteinExistence type="predicted"/>
<accession>F6VFX2</accession>
<evidence type="ECO:0000256" key="4">
    <source>
        <dbReference type="ARBA" id="ARBA00022833"/>
    </source>
</evidence>
<dbReference type="Ensembl" id="ENSOANT00000015926.3">
    <property type="protein sequence ID" value="ENSOANP00000015923.3"/>
    <property type="gene ID" value="ENSOANG00000010046.3"/>
</dbReference>
<reference evidence="8" key="2">
    <citation type="submission" date="2025-08" db="UniProtKB">
        <authorList>
            <consortium name="Ensembl"/>
        </authorList>
    </citation>
    <scope>IDENTIFICATION</scope>
    <source>
        <strain evidence="8">Glennie</strain>
    </source>
</reference>
<dbReference type="Proteomes" id="UP000002279">
    <property type="component" value="Chromosome X5"/>
</dbReference>
<keyword evidence="9" id="KW-1185">Reference proteome</keyword>
<feature type="domain" description="C2HC/C3H-type" evidence="7">
    <location>
        <begin position="86"/>
        <end position="115"/>
    </location>
</feature>
<evidence type="ECO:0000256" key="3">
    <source>
        <dbReference type="ARBA" id="ARBA00022771"/>
    </source>
</evidence>
<dbReference type="GeneTree" id="ENSGT01000000217072"/>
<dbReference type="Bgee" id="ENSOANG00000010046">
    <property type="expression patterns" value="Expressed in testis and 2 other cell types or tissues"/>
</dbReference>
<reference evidence="8 9" key="1">
    <citation type="journal article" date="2008" name="Nature">
        <title>Genome analysis of the platypus reveals unique signatures of evolution.</title>
        <authorList>
            <person name="Warren W.C."/>
            <person name="Hillier L.W."/>
            <person name="Marshall Graves J.A."/>
            <person name="Birney E."/>
            <person name="Ponting C.P."/>
            <person name="Grutzner F."/>
            <person name="Belov K."/>
            <person name="Miller W."/>
            <person name="Clarke L."/>
            <person name="Chinwalla A.T."/>
            <person name="Yang S.P."/>
            <person name="Heger A."/>
            <person name="Locke D.P."/>
            <person name="Miethke P."/>
            <person name="Waters P.D."/>
            <person name="Veyrunes F."/>
            <person name="Fulton L."/>
            <person name="Fulton B."/>
            <person name="Graves T."/>
            <person name="Wallis J."/>
            <person name="Puente X.S."/>
            <person name="Lopez-Otin C."/>
            <person name="Ordonez G.R."/>
            <person name="Eichler E.E."/>
            <person name="Chen L."/>
            <person name="Cheng Z."/>
            <person name="Deakin J.E."/>
            <person name="Alsop A."/>
            <person name="Thompson K."/>
            <person name="Kirby P."/>
            <person name="Papenfuss A.T."/>
            <person name="Wakefield M.J."/>
            <person name="Olender T."/>
            <person name="Lancet D."/>
            <person name="Huttley G.A."/>
            <person name="Smit A.F."/>
            <person name="Pask A."/>
            <person name="Temple-Smith P."/>
            <person name="Batzer M.A."/>
            <person name="Walker J.A."/>
            <person name="Konkel M.K."/>
            <person name="Harris R.S."/>
            <person name="Whittington C.M."/>
            <person name="Wong E.S."/>
            <person name="Gemmell N.J."/>
            <person name="Buschiazzo E."/>
            <person name="Vargas Jentzsch I.M."/>
            <person name="Merkel A."/>
            <person name="Schmitz J."/>
            <person name="Zemann A."/>
            <person name="Churakov G."/>
            <person name="Kriegs J.O."/>
            <person name="Brosius J."/>
            <person name="Murchison E.P."/>
            <person name="Sachidanandam R."/>
            <person name="Smith C."/>
            <person name="Hannon G.J."/>
            <person name="Tsend-Ayush E."/>
            <person name="McMillan D."/>
            <person name="Attenborough R."/>
            <person name="Rens W."/>
            <person name="Ferguson-Smith M."/>
            <person name="Lefevre C.M."/>
            <person name="Sharp J.A."/>
            <person name="Nicholas K.R."/>
            <person name="Ray D.A."/>
            <person name="Kube M."/>
            <person name="Reinhardt R."/>
            <person name="Pringle T.H."/>
            <person name="Taylor J."/>
            <person name="Jones R.C."/>
            <person name="Nixon B."/>
            <person name="Dacheux J.L."/>
            <person name="Niwa H."/>
            <person name="Sekita Y."/>
            <person name="Huang X."/>
            <person name="Stark A."/>
            <person name="Kheradpour P."/>
            <person name="Kellis M."/>
            <person name="Flicek P."/>
            <person name="Chen Y."/>
            <person name="Webber C."/>
            <person name="Hardison R."/>
            <person name="Nelson J."/>
            <person name="Hallsworth-Pepin K."/>
            <person name="Delehaunty K."/>
            <person name="Markovic C."/>
            <person name="Minx P."/>
            <person name="Feng Y."/>
            <person name="Kremitzki C."/>
            <person name="Mitreva M."/>
            <person name="Glasscock J."/>
            <person name="Wylie T."/>
            <person name="Wohldmann P."/>
            <person name="Thiru P."/>
            <person name="Nhan M.N."/>
            <person name="Pohl C.S."/>
            <person name="Smith S.M."/>
            <person name="Hou S."/>
            <person name="Nefedov M."/>
            <person name="de Jong P.J."/>
            <person name="Renfree M.B."/>
            <person name="Mardis E.R."/>
            <person name="Wilson R.K."/>
        </authorList>
    </citation>
    <scope>NUCLEOTIDE SEQUENCE [LARGE SCALE GENOMIC DNA]</scope>
    <source>
        <strain evidence="8 9">Glennie</strain>
    </source>
</reference>
<keyword evidence="3 5" id="KW-0863">Zinc-finger</keyword>
<feature type="region of interest" description="Disordered" evidence="6">
    <location>
        <begin position="1"/>
        <end position="85"/>
    </location>
</feature>
<reference evidence="8" key="3">
    <citation type="submission" date="2025-09" db="UniProtKB">
        <authorList>
            <consortium name="Ensembl"/>
        </authorList>
    </citation>
    <scope>IDENTIFICATION</scope>
    <source>
        <strain evidence="8">Glennie</strain>
    </source>
</reference>